<evidence type="ECO:0000313" key="2">
    <source>
        <dbReference type="Proteomes" id="UP000011761"/>
    </source>
</evidence>
<dbReference type="GeneID" id="19111272"/>
<dbReference type="AlphaFoldDB" id="M2MZR6"/>
<protein>
    <submittedName>
        <fullName evidence="1">Uncharacterized protein</fullName>
    </submittedName>
</protein>
<dbReference type="Proteomes" id="UP000011761">
    <property type="component" value="Unassembled WGS sequence"/>
</dbReference>
<dbReference type="HOGENOM" id="CLU_1981247_0_0_1"/>
<keyword evidence="2" id="KW-1185">Reference proteome</keyword>
<dbReference type="KEGG" id="bcom:BAUCODRAFT_306220"/>
<dbReference type="EMBL" id="KB445563">
    <property type="protein sequence ID" value="EMC91830.1"/>
    <property type="molecule type" value="Genomic_DNA"/>
</dbReference>
<accession>M2MZR6</accession>
<dbReference type="RefSeq" id="XP_007681244.1">
    <property type="nucleotide sequence ID" value="XM_007683054.1"/>
</dbReference>
<evidence type="ECO:0000313" key="1">
    <source>
        <dbReference type="EMBL" id="EMC91830.1"/>
    </source>
</evidence>
<organism evidence="1 2">
    <name type="scientific">Baudoinia panamericana (strain UAMH 10762)</name>
    <name type="common">Angels' share fungus</name>
    <name type="synonym">Baudoinia compniacensis (strain UAMH 10762)</name>
    <dbReference type="NCBI Taxonomy" id="717646"/>
    <lineage>
        <taxon>Eukaryota</taxon>
        <taxon>Fungi</taxon>
        <taxon>Dikarya</taxon>
        <taxon>Ascomycota</taxon>
        <taxon>Pezizomycotina</taxon>
        <taxon>Dothideomycetes</taxon>
        <taxon>Dothideomycetidae</taxon>
        <taxon>Mycosphaerellales</taxon>
        <taxon>Teratosphaeriaceae</taxon>
        <taxon>Baudoinia</taxon>
    </lineage>
</organism>
<reference evidence="1 2" key="1">
    <citation type="journal article" date="2012" name="PLoS Pathog.">
        <title>Diverse lifestyles and strategies of plant pathogenesis encoded in the genomes of eighteen Dothideomycetes fungi.</title>
        <authorList>
            <person name="Ohm R.A."/>
            <person name="Feau N."/>
            <person name="Henrissat B."/>
            <person name="Schoch C.L."/>
            <person name="Horwitz B.A."/>
            <person name="Barry K.W."/>
            <person name="Condon B.J."/>
            <person name="Copeland A.C."/>
            <person name="Dhillon B."/>
            <person name="Glaser F."/>
            <person name="Hesse C.N."/>
            <person name="Kosti I."/>
            <person name="LaButti K."/>
            <person name="Lindquist E.A."/>
            <person name="Lucas S."/>
            <person name="Salamov A.A."/>
            <person name="Bradshaw R.E."/>
            <person name="Ciuffetti L."/>
            <person name="Hamelin R.C."/>
            <person name="Kema G.H.J."/>
            <person name="Lawrence C."/>
            <person name="Scott J.A."/>
            <person name="Spatafora J.W."/>
            <person name="Turgeon B.G."/>
            <person name="de Wit P.J.G.M."/>
            <person name="Zhong S."/>
            <person name="Goodwin S.B."/>
            <person name="Grigoriev I.V."/>
        </authorList>
    </citation>
    <scope>NUCLEOTIDE SEQUENCE [LARGE SCALE GENOMIC DNA]</scope>
    <source>
        <strain evidence="1 2">UAMH 10762</strain>
    </source>
</reference>
<gene>
    <name evidence="1" type="ORF">BAUCODRAFT_306220</name>
</gene>
<proteinExistence type="predicted"/>
<name>M2MZR6_BAUPA</name>
<sequence length="126" mass="13987">MLRTFTAKSQTFHKVTAACVRSHPASTGVTMYCSCIPRRRTRWGRLMGTICRVLPAAEYSGEGQRFRNQILLPALLGNDSPEALALMDGSRISPPTFTRDESTMQTCCIGGNHHQNQRHKPDAPTL</sequence>